<evidence type="ECO:0000313" key="7">
    <source>
        <dbReference type="Proteomes" id="UP000499080"/>
    </source>
</evidence>
<keyword evidence="7" id="KW-1185">Reference proteome</keyword>
<evidence type="ECO:0000256" key="5">
    <source>
        <dbReference type="ARBA" id="ARBA00023136"/>
    </source>
</evidence>
<keyword evidence="2" id="KW-0813">Transport</keyword>
<dbReference type="EMBL" id="BGPR01233450">
    <property type="protein sequence ID" value="GBL84074.1"/>
    <property type="molecule type" value="Genomic_DNA"/>
</dbReference>
<feature type="non-terminal residue" evidence="6">
    <location>
        <position position="60"/>
    </location>
</feature>
<dbReference type="InterPro" id="IPR050352">
    <property type="entry name" value="ABCG_transporters"/>
</dbReference>
<dbReference type="GO" id="GO:0042626">
    <property type="term" value="F:ATPase-coupled transmembrane transporter activity"/>
    <property type="evidence" value="ECO:0007669"/>
    <property type="project" value="TreeGrafter"/>
</dbReference>
<name>A0A4Y2AYY5_ARAVE</name>
<dbReference type="Proteomes" id="UP000499080">
    <property type="component" value="Unassembled WGS sequence"/>
</dbReference>
<dbReference type="GO" id="GO:0005886">
    <property type="term" value="C:plasma membrane"/>
    <property type="evidence" value="ECO:0007669"/>
    <property type="project" value="TreeGrafter"/>
</dbReference>
<protein>
    <submittedName>
        <fullName evidence="6">Uncharacterized protein</fullName>
    </submittedName>
</protein>
<dbReference type="PANTHER" id="PTHR48041">
    <property type="entry name" value="ABC TRANSPORTER G FAMILY MEMBER 28"/>
    <property type="match status" value="1"/>
</dbReference>
<keyword evidence="4" id="KW-1133">Transmembrane helix</keyword>
<dbReference type="PANTHER" id="PTHR48041:SF78">
    <property type="entry name" value="ABC TRANSPORTER EXPRESSED IN TRACHEA, ISOFORM A"/>
    <property type="match status" value="1"/>
</dbReference>
<evidence type="ECO:0000256" key="1">
    <source>
        <dbReference type="ARBA" id="ARBA00004141"/>
    </source>
</evidence>
<comment type="subcellular location">
    <subcellularLocation>
        <location evidence="1">Membrane</location>
        <topology evidence="1">Multi-pass membrane protein</topology>
    </subcellularLocation>
</comment>
<keyword evidence="5" id="KW-0472">Membrane</keyword>
<evidence type="ECO:0000256" key="4">
    <source>
        <dbReference type="ARBA" id="ARBA00022989"/>
    </source>
</evidence>
<dbReference type="AlphaFoldDB" id="A0A4Y2AYY5"/>
<evidence type="ECO:0000256" key="2">
    <source>
        <dbReference type="ARBA" id="ARBA00022448"/>
    </source>
</evidence>
<evidence type="ECO:0000256" key="3">
    <source>
        <dbReference type="ARBA" id="ARBA00022692"/>
    </source>
</evidence>
<evidence type="ECO:0000313" key="6">
    <source>
        <dbReference type="EMBL" id="GBL84074.1"/>
    </source>
</evidence>
<gene>
    <name evidence="6" type="ORF">AVEN_140026_1</name>
</gene>
<reference evidence="6 7" key="1">
    <citation type="journal article" date="2019" name="Sci. Rep.">
        <title>Orb-weaving spider Araneus ventricosus genome elucidates the spidroin gene catalogue.</title>
        <authorList>
            <person name="Kono N."/>
            <person name="Nakamura H."/>
            <person name="Ohtoshi R."/>
            <person name="Moran D.A.P."/>
            <person name="Shinohara A."/>
            <person name="Yoshida Y."/>
            <person name="Fujiwara M."/>
            <person name="Mori M."/>
            <person name="Tomita M."/>
            <person name="Arakawa K."/>
        </authorList>
    </citation>
    <scope>NUCLEOTIDE SEQUENCE [LARGE SCALE GENOMIC DNA]</scope>
</reference>
<dbReference type="OrthoDB" id="66620at2759"/>
<accession>A0A4Y2AYY5</accession>
<proteinExistence type="predicted"/>
<sequence length="60" mass="6905">MNGHITVNGASHDMRVFRMLSCYIMQEDHLLPYLTVRESIQLAAMLKIPSCVSRQDRKKA</sequence>
<organism evidence="6 7">
    <name type="scientific">Araneus ventricosus</name>
    <name type="common">Orbweaver spider</name>
    <name type="synonym">Epeira ventricosa</name>
    <dbReference type="NCBI Taxonomy" id="182803"/>
    <lineage>
        <taxon>Eukaryota</taxon>
        <taxon>Metazoa</taxon>
        <taxon>Ecdysozoa</taxon>
        <taxon>Arthropoda</taxon>
        <taxon>Chelicerata</taxon>
        <taxon>Arachnida</taxon>
        <taxon>Araneae</taxon>
        <taxon>Araneomorphae</taxon>
        <taxon>Entelegynae</taxon>
        <taxon>Araneoidea</taxon>
        <taxon>Araneidae</taxon>
        <taxon>Araneus</taxon>
    </lineage>
</organism>
<keyword evidence="3" id="KW-0812">Transmembrane</keyword>
<comment type="caution">
    <text evidence="6">The sequence shown here is derived from an EMBL/GenBank/DDBJ whole genome shotgun (WGS) entry which is preliminary data.</text>
</comment>